<evidence type="ECO:0000256" key="1">
    <source>
        <dbReference type="SAM" id="MobiDB-lite"/>
    </source>
</evidence>
<feature type="compositionally biased region" description="Polar residues" evidence="1">
    <location>
        <begin position="1"/>
        <end position="13"/>
    </location>
</feature>
<feature type="compositionally biased region" description="Low complexity" evidence="1">
    <location>
        <begin position="177"/>
        <end position="191"/>
    </location>
</feature>
<name>V5W5W5_9HELO</name>
<dbReference type="AlphaFoldDB" id="V5W5W5"/>
<feature type="region of interest" description="Disordered" evidence="1">
    <location>
        <begin position="174"/>
        <end position="195"/>
    </location>
</feature>
<organism evidence="2">
    <name type="scientific">Rhynchobrunnera orthospora</name>
    <dbReference type="NCBI Taxonomy" id="210010"/>
    <lineage>
        <taxon>Eukaryota</taxon>
        <taxon>Fungi</taxon>
        <taxon>Dikarya</taxon>
        <taxon>Ascomycota</taxon>
        <taxon>Pezizomycotina</taxon>
        <taxon>Leotiomycetes</taxon>
        <taxon>Helotiales</taxon>
        <taxon>Ploettnerulaceae</taxon>
        <taxon>Rhynchobrunnera</taxon>
    </lineage>
</organism>
<proteinExistence type="predicted"/>
<evidence type="ECO:0000313" key="2">
    <source>
        <dbReference type="EMBL" id="AHC02403.1"/>
    </source>
</evidence>
<protein>
    <submittedName>
        <fullName evidence="2">Uncharacterized protein</fullName>
    </submittedName>
</protein>
<reference evidence="2" key="1">
    <citation type="submission" date="2013-09" db="EMBL/GenBank/DDBJ databases">
        <authorList>
            <person name="Torriani S.F.F."/>
            <person name="Penselin D."/>
            <person name="Knogge W."/>
            <person name="Felder M."/>
            <person name="Taudien S."/>
            <person name="Platzer M."/>
            <person name="McDonald B.A."/>
            <person name="Brunner P.C."/>
        </authorList>
    </citation>
    <scope>NUCLEOTIDE SEQUENCE</scope>
</reference>
<sequence>MNTMNLGDKSSPSVKEFKPKLYNAMDVDPEPDSEPKPDKGKGVDKGPRSRSSSPIMGEQEQGSGTRSPSPILSAEVGGPQFILNDLRHELGISDGNIRIRINKLRRELYFLYFKNEDISKISDELLKLEALRDRVYKRGSVAALELHKALDAIGETNSFFHKLAYEASYPIQNSEPSGSLNNTRSSVSSSQSDKDLAEAIALSLQSLDSDKNEPGEGSSKK</sequence>
<reference evidence="2" key="2">
    <citation type="journal article" date="2014" name="Fungal Genet. Biol.">
        <title>Comparative analysis of mitochondrial genomes from closely related Rhynchosporium species reveals extensive intron invasion.</title>
        <authorList>
            <person name="Torriani S.F."/>
            <person name="Penselin D."/>
            <person name="Knogge W."/>
            <person name="Felder M."/>
            <person name="Taudien S."/>
            <person name="Platzer M."/>
            <person name="McDonald B.A."/>
            <person name="Brunner P.C."/>
        </authorList>
    </citation>
    <scope>NUCLEOTIDE SEQUENCE</scope>
</reference>
<feature type="region of interest" description="Disordered" evidence="1">
    <location>
        <begin position="1"/>
        <end position="71"/>
    </location>
</feature>
<keyword evidence="2" id="KW-0496">Mitochondrion</keyword>
<geneLocation type="mitochondrion" evidence="2"/>
<feature type="compositionally biased region" description="Basic and acidic residues" evidence="1">
    <location>
        <begin position="33"/>
        <end position="47"/>
    </location>
</feature>
<dbReference type="EMBL" id="KF650574">
    <property type="protein sequence ID" value="AHC02403.1"/>
    <property type="molecule type" value="Genomic_DNA"/>
</dbReference>
<feature type="compositionally biased region" description="Polar residues" evidence="1">
    <location>
        <begin position="49"/>
        <end position="70"/>
    </location>
</feature>
<dbReference type="RefSeq" id="YP_008965404.1">
    <property type="nucleotide sequence ID" value="NC_023127.1"/>
</dbReference>
<accession>V5W5W5</accession>